<dbReference type="AlphaFoldDB" id="A0A2P2QZA4"/>
<proteinExistence type="predicted"/>
<evidence type="ECO:0000256" key="1">
    <source>
        <dbReference type="SAM" id="MobiDB-lite"/>
    </source>
</evidence>
<dbReference type="EMBL" id="GGEC01091844">
    <property type="protein sequence ID" value="MBX72328.1"/>
    <property type="molecule type" value="Transcribed_RNA"/>
</dbReference>
<evidence type="ECO:0000313" key="2">
    <source>
        <dbReference type="EMBL" id="MBX72328.1"/>
    </source>
</evidence>
<name>A0A2P2QZA4_RHIMU</name>
<organism evidence="2">
    <name type="scientific">Rhizophora mucronata</name>
    <name type="common">Asiatic mangrove</name>
    <dbReference type="NCBI Taxonomy" id="61149"/>
    <lineage>
        <taxon>Eukaryota</taxon>
        <taxon>Viridiplantae</taxon>
        <taxon>Streptophyta</taxon>
        <taxon>Embryophyta</taxon>
        <taxon>Tracheophyta</taxon>
        <taxon>Spermatophyta</taxon>
        <taxon>Magnoliopsida</taxon>
        <taxon>eudicotyledons</taxon>
        <taxon>Gunneridae</taxon>
        <taxon>Pentapetalae</taxon>
        <taxon>rosids</taxon>
        <taxon>fabids</taxon>
        <taxon>Malpighiales</taxon>
        <taxon>Rhizophoraceae</taxon>
        <taxon>Rhizophora</taxon>
    </lineage>
</organism>
<accession>A0A2P2QZA4</accession>
<reference evidence="2" key="1">
    <citation type="submission" date="2018-02" db="EMBL/GenBank/DDBJ databases">
        <title>Rhizophora mucronata_Transcriptome.</title>
        <authorList>
            <person name="Meera S.P."/>
            <person name="Sreeshan A."/>
            <person name="Augustine A."/>
        </authorList>
    </citation>
    <scope>NUCLEOTIDE SEQUENCE</scope>
    <source>
        <tissue evidence="2">Leaf</tissue>
    </source>
</reference>
<protein>
    <submittedName>
        <fullName evidence="2">Uncharacterized protein</fullName>
    </submittedName>
</protein>
<sequence>MGKWEKKNKNKNEKLKEGKQPETYTARKSNKGSKVTKVDKDPNSKSCKNAPIGEKPRWQICSKIKN</sequence>
<feature type="compositionally biased region" description="Basic and acidic residues" evidence="1">
    <location>
        <begin position="1"/>
        <end position="20"/>
    </location>
</feature>
<feature type="region of interest" description="Disordered" evidence="1">
    <location>
        <begin position="1"/>
        <end position="53"/>
    </location>
</feature>